<comment type="caution">
    <text evidence="1">The sequence shown here is derived from an EMBL/GenBank/DDBJ whole genome shotgun (WGS) entry which is preliminary data.</text>
</comment>
<dbReference type="Proteomes" id="UP000593567">
    <property type="component" value="Unassembled WGS sequence"/>
</dbReference>
<evidence type="ECO:0000313" key="2">
    <source>
        <dbReference type="Proteomes" id="UP000593567"/>
    </source>
</evidence>
<dbReference type="AlphaFoldDB" id="A0A7J7KI06"/>
<accession>A0A7J7KI06</accession>
<sequence length="146" mass="15962">MPLCYHVNLTLTSVAGRYLGLPPSADKNYSTLLISPPLAKLTTSLCVTFAYICGSCLIYYYGRYLGLPPPTDKNYSTLLISPPLAKLTTSLCVTFAYSTVGSAAEPNGFIGLYTRTAGQAVKSSSYLFKLDYNIPTEWNIHQLTIK</sequence>
<evidence type="ECO:0000313" key="1">
    <source>
        <dbReference type="EMBL" id="KAF6037524.1"/>
    </source>
</evidence>
<reference evidence="1" key="1">
    <citation type="submission" date="2020-06" db="EMBL/GenBank/DDBJ databases">
        <title>Draft genome of Bugula neritina, a colonial animal packing powerful symbionts and potential medicines.</title>
        <authorList>
            <person name="Rayko M."/>
        </authorList>
    </citation>
    <scope>NUCLEOTIDE SEQUENCE [LARGE SCALE GENOMIC DNA]</scope>
    <source>
        <strain evidence="1">Kwan_BN1</strain>
    </source>
</reference>
<keyword evidence="2" id="KW-1185">Reference proteome</keyword>
<gene>
    <name evidence="1" type="ORF">EB796_004171</name>
</gene>
<protein>
    <submittedName>
        <fullName evidence="1">Uncharacterized protein</fullName>
    </submittedName>
</protein>
<name>A0A7J7KI06_BUGNE</name>
<proteinExistence type="predicted"/>
<dbReference type="EMBL" id="VXIV02000556">
    <property type="protein sequence ID" value="KAF6037524.1"/>
    <property type="molecule type" value="Genomic_DNA"/>
</dbReference>
<organism evidence="1 2">
    <name type="scientific">Bugula neritina</name>
    <name type="common">Brown bryozoan</name>
    <name type="synonym">Sertularia neritina</name>
    <dbReference type="NCBI Taxonomy" id="10212"/>
    <lineage>
        <taxon>Eukaryota</taxon>
        <taxon>Metazoa</taxon>
        <taxon>Spiralia</taxon>
        <taxon>Lophotrochozoa</taxon>
        <taxon>Bryozoa</taxon>
        <taxon>Gymnolaemata</taxon>
        <taxon>Cheilostomatida</taxon>
        <taxon>Flustrina</taxon>
        <taxon>Buguloidea</taxon>
        <taxon>Bugulidae</taxon>
        <taxon>Bugula</taxon>
    </lineage>
</organism>